<evidence type="ECO:0000256" key="4">
    <source>
        <dbReference type="ARBA" id="ARBA00022723"/>
    </source>
</evidence>
<dbReference type="InterPro" id="IPR012947">
    <property type="entry name" value="tRNA_SAD"/>
</dbReference>
<evidence type="ECO:0000256" key="1">
    <source>
        <dbReference type="ARBA" id="ARBA00001947"/>
    </source>
</evidence>
<dbReference type="InterPro" id="IPR051335">
    <property type="entry name" value="Alanyl-tRNA_Editing_Enzymes"/>
</dbReference>
<dbReference type="GO" id="GO:0004813">
    <property type="term" value="F:alanine-tRNA ligase activity"/>
    <property type="evidence" value="ECO:0007669"/>
    <property type="project" value="InterPro"/>
</dbReference>
<dbReference type="SUPFAM" id="SSF55186">
    <property type="entry name" value="ThrRS/AlaRS common domain"/>
    <property type="match status" value="1"/>
</dbReference>
<dbReference type="GO" id="GO:0002196">
    <property type="term" value="F:Ser-tRNA(Ala) deacylase activity"/>
    <property type="evidence" value="ECO:0007669"/>
    <property type="project" value="TreeGrafter"/>
</dbReference>
<organism evidence="7 8">
    <name type="scientific">Candida verbasci</name>
    <dbReference type="NCBI Taxonomy" id="1227364"/>
    <lineage>
        <taxon>Eukaryota</taxon>
        <taxon>Fungi</taxon>
        <taxon>Dikarya</taxon>
        <taxon>Ascomycota</taxon>
        <taxon>Saccharomycotina</taxon>
        <taxon>Pichiomycetes</taxon>
        <taxon>Debaryomycetaceae</taxon>
        <taxon>Candida/Lodderomyces clade</taxon>
        <taxon>Candida</taxon>
    </lineage>
</organism>
<comment type="subcellular location">
    <subcellularLocation>
        <location evidence="2">Cytoplasm</location>
    </subcellularLocation>
</comment>
<evidence type="ECO:0000256" key="3">
    <source>
        <dbReference type="ARBA" id="ARBA00008429"/>
    </source>
</evidence>
<dbReference type="Proteomes" id="UP001152885">
    <property type="component" value="Unassembled WGS sequence"/>
</dbReference>
<keyword evidence="8" id="KW-1185">Reference proteome</keyword>
<gene>
    <name evidence="7" type="ORF">CANVERA_P1704</name>
</gene>
<dbReference type="AlphaFoldDB" id="A0A9W4TVM7"/>
<feature type="domain" description="Alanyl-transfer RNA synthetases family profile" evidence="6">
    <location>
        <begin position="1"/>
        <end position="266"/>
    </location>
</feature>
<comment type="caution">
    <text evidence="7">The sequence shown here is derived from an EMBL/GenBank/DDBJ whole genome shotgun (WGS) entry which is preliminary data.</text>
</comment>
<dbReference type="PANTHER" id="PTHR43462:SF1">
    <property type="entry name" value="ALANYL-TRNA EDITING PROTEIN AARSD1"/>
    <property type="match status" value="1"/>
</dbReference>
<dbReference type="GO" id="GO:0006419">
    <property type="term" value="P:alanyl-tRNA aminoacylation"/>
    <property type="evidence" value="ECO:0007669"/>
    <property type="project" value="InterPro"/>
</dbReference>
<dbReference type="GO" id="GO:0005524">
    <property type="term" value="F:ATP binding"/>
    <property type="evidence" value="ECO:0007669"/>
    <property type="project" value="InterPro"/>
</dbReference>
<dbReference type="Gene3D" id="3.30.980.10">
    <property type="entry name" value="Threonyl-trna Synthetase, Chain A, domain 2"/>
    <property type="match status" value="1"/>
</dbReference>
<keyword evidence="5" id="KW-0862">Zinc</keyword>
<dbReference type="SMART" id="SM00863">
    <property type="entry name" value="tRNA_SAD"/>
    <property type="match status" value="1"/>
</dbReference>
<dbReference type="GO" id="GO:0005737">
    <property type="term" value="C:cytoplasm"/>
    <property type="evidence" value="ECO:0007669"/>
    <property type="project" value="UniProtKB-SubCell"/>
</dbReference>
<reference evidence="7" key="1">
    <citation type="submission" date="2022-12" db="EMBL/GenBank/DDBJ databases">
        <authorList>
            <person name="Brejova B."/>
        </authorList>
    </citation>
    <scope>NUCLEOTIDE SEQUENCE</scope>
</reference>
<dbReference type="FunFam" id="3.30.980.10:FF:000012">
    <property type="entry name" value="Threonyl/alanyl tRNA synthetase"/>
    <property type="match status" value="1"/>
</dbReference>
<dbReference type="GO" id="GO:0046872">
    <property type="term" value="F:metal ion binding"/>
    <property type="evidence" value="ECO:0007669"/>
    <property type="project" value="UniProtKB-KW"/>
</dbReference>
<comment type="similarity">
    <text evidence="3">Belongs to the class-II aminoacyl-tRNA synthetase family. Alax-L subfamily.</text>
</comment>
<evidence type="ECO:0000259" key="6">
    <source>
        <dbReference type="PROSITE" id="PS50860"/>
    </source>
</evidence>
<evidence type="ECO:0000313" key="7">
    <source>
        <dbReference type="EMBL" id="CAI5757187.1"/>
    </source>
</evidence>
<protein>
    <recommendedName>
        <fullName evidence="6">Alanyl-transfer RNA synthetases family profile domain-containing protein</fullName>
    </recommendedName>
</protein>
<accession>A0A9W4TVM7</accession>
<dbReference type="OrthoDB" id="288942at2759"/>
<evidence type="ECO:0000313" key="8">
    <source>
        <dbReference type="Proteomes" id="UP001152885"/>
    </source>
</evidence>
<proteinExistence type="inferred from homology"/>
<dbReference type="PANTHER" id="PTHR43462">
    <property type="entry name" value="ALANYL-TRNA EDITING PROTEIN"/>
    <property type="match status" value="1"/>
</dbReference>
<evidence type="ECO:0000256" key="5">
    <source>
        <dbReference type="ARBA" id="ARBA00022833"/>
    </source>
</evidence>
<dbReference type="InterPro" id="IPR009000">
    <property type="entry name" value="Transl_B-barrel_sf"/>
</dbReference>
<dbReference type="EMBL" id="CANTUO010000001">
    <property type="protein sequence ID" value="CAI5757187.1"/>
    <property type="molecule type" value="Genomic_DNA"/>
</dbReference>
<dbReference type="PROSITE" id="PS50860">
    <property type="entry name" value="AA_TRNA_LIGASE_II_ALA"/>
    <property type="match status" value="1"/>
</dbReference>
<name>A0A9W4TVM7_9ASCO</name>
<dbReference type="SUPFAM" id="SSF50447">
    <property type="entry name" value="Translation proteins"/>
    <property type="match status" value="1"/>
</dbReference>
<comment type="cofactor">
    <cofactor evidence="1">
        <name>Zn(2+)</name>
        <dbReference type="ChEBI" id="CHEBI:29105"/>
    </cofactor>
</comment>
<dbReference type="GO" id="GO:0003676">
    <property type="term" value="F:nucleic acid binding"/>
    <property type="evidence" value="ECO:0007669"/>
    <property type="project" value="InterPro"/>
</dbReference>
<keyword evidence="4" id="KW-0479">Metal-binding</keyword>
<dbReference type="Pfam" id="PF07973">
    <property type="entry name" value="tRNA_SAD"/>
    <property type="match status" value="1"/>
</dbReference>
<dbReference type="InterPro" id="IPR018165">
    <property type="entry name" value="Ala-tRNA-synth_IIc_core"/>
</dbReference>
<dbReference type="Gene3D" id="2.40.30.130">
    <property type="match status" value="1"/>
</dbReference>
<dbReference type="InterPro" id="IPR018163">
    <property type="entry name" value="Thr/Ala-tRNA-synth_IIc_edit"/>
</dbReference>
<evidence type="ECO:0000256" key="2">
    <source>
        <dbReference type="ARBA" id="ARBA00004496"/>
    </source>
</evidence>
<sequence>MSTSTIVGALACQKNSFLKSFTTRVIASSEIVPPPTSKDKQTQNNERRKEFAVELEDTILFPEGGGQPFDQGTIILPDNKTIQVKSVLRENLRAIHLVDELIGPGTKVDLKLNWSRRIDIMQQHTGQHLLSAVFDTYDLETLSWSMGESELNYIELPKKIDDTIISQVQDKVDELIIENLPIKVVTPEDHGEEIDTSHIPDDYDTSKGIIRIVKIGDLDANPCCGTHLQTTGQIQSIVLLHQSPIRGGHSRLYFTCGSRVSKYLKKQNDFLKNAGAQLSCAIEDVCDKIELLNANYKKSISTNNNLLKELANIEAKKLVETFKSKDAAYVYRDDASDYLSIVQKELSTLINSNKEDIDLKSKHTLILLNNSMIKVLGPKSEEIQKEMKQRITNLKGGGKGTSFQGKILKFEKGELKNVLLYLDSL</sequence>